<dbReference type="STRING" id="686832.A0A0C3BP25"/>
<gene>
    <name evidence="1" type="ORF">M413DRAFT_246019</name>
</gene>
<evidence type="ECO:0000313" key="2">
    <source>
        <dbReference type="Proteomes" id="UP000053424"/>
    </source>
</evidence>
<organism evidence="1 2">
    <name type="scientific">Hebeloma cylindrosporum</name>
    <dbReference type="NCBI Taxonomy" id="76867"/>
    <lineage>
        <taxon>Eukaryota</taxon>
        <taxon>Fungi</taxon>
        <taxon>Dikarya</taxon>
        <taxon>Basidiomycota</taxon>
        <taxon>Agaricomycotina</taxon>
        <taxon>Agaricomycetes</taxon>
        <taxon>Agaricomycetidae</taxon>
        <taxon>Agaricales</taxon>
        <taxon>Agaricineae</taxon>
        <taxon>Hymenogastraceae</taxon>
        <taxon>Hebeloma</taxon>
    </lineage>
</organism>
<dbReference type="Proteomes" id="UP000053424">
    <property type="component" value="Unassembled WGS sequence"/>
</dbReference>
<sequence>MNDPEWAQIVVMDSLASLPALEDLRISLGGAPASSLKLELLTNLRKITISGYCPNYKQDVVSGLHTLIANSPRLTYLDVGYNTRANVLDVSSLHGLFNGVPRDIPLDLRHLVLRNWCVRLDEITLPHIRLLESLSLHLNIEPQQIASHQAAEEPETSHTLSRTAQYCSTTSEIWTTLREERIKLKEISTDEITPAFLEYIASYSGLEKLTLTFTTAREDDVYTSEKLALKFYNEVLPMHAQSLTTLDICPIYEGKWCFGSHNAASLHLCTKLQNLRIHINSEEIDRPKKDVVVRSVLSPFLFLPFSPYLFL</sequence>
<dbReference type="AlphaFoldDB" id="A0A0C3BP25"/>
<dbReference type="Gene3D" id="3.80.10.10">
    <property type="entry name" value="Ribonuclease Inhibitor"/>
    <property type="match status" value="1"/>
</dbReference>
<accession>A0A0C3BP25</accession>
<reference evidence="2" key="2">
    <citation type="submission" date="2015-01" db="EMBL/GenBank/DDBJ databases">
        <title>Evolutionary Origins and Diversification of the Mycorrhizal Mutualists.</title>
        <authorList>
            <consortium name="DOE Joint Genome Institute"/>
            <consortium name="Mycorrhizal Genomics Consortium"/>
            <person name="Kohler A."/>
            <person name="Kuo A."/>
            <person name="Nagy L.G."/>
            <person name="Floudas D."/>
            <person name="Copeland A."/>
            <person name="Barry K.W."/>
            <person name="Cichocki N."/>
            <person name="Veneault-Fourrey C."/>
            <person name="LaButti K."/>
            <person name="Lindquist E.A."/>
            <person name="Lipzen A."/>
            <person name="Lundell T."/>
            <person name="Morin E."/>
            <person name="Murat C."/>
            <person name="Riley R."/>
            <person name="Ohm R."/>
            <person name="Sun H."/>
            <person name="Tunlid A."/>
            <person name="Henrissat B."/>
            <person name="Grigoriev I.V."/>
            <person name="Hibbett D.S."/>
            <person name="Martin F."/>
        </authorList>
    </citation>
    <scope>NUCLEOTIDE SEQUENCE [LARGE SCALE GENOMIC DNA]</scope>
    <source>
        <strain evidence="2">h7</strain>
    </source>
</reference>
<dbReference type="OrthoDB" id="3541472at2759"/>
<proteinExistence type="predicted"/>
<evidence type="ECO:0000313" key="1">
    <source>
        <dbReference type="EMBL" id="KIM38420.1"/>
    </source>
</evidence>
<evidence type="ECO:0008006" key="3">
    <source>
        <dbReference type="Google" id="ProtNLM"/>
    </source>
</evidence>
<dbReference type="SUPFAM" id="SSF52047">
    <property type="entry name" value="RNI-like"/>
    <property type="match status" value="1"/>
</dbReference>
<keyword evidence="2" id="KW-1185">Reference proteome</keyword>
<name>A0A0C3BP25_HEBCY</name>
<reference evidence="1 2" key="1">
    <citation type="submission" date="2014-04" db="EMBL/GenBank/DDBJ databases">
        <authorList>
            <consortium name="DOE Joint Genome Institute"/>
            <person name="Kuo A."/>
            <person name="Gay G."/>
            <person name="Dore J."/>
            <person name="Kohler A."/>
            <person name="Nagy L.G."/>
            <person name="Floudas D."/>
            <person name="Copeland A."/>
            <person name="Barry K.W."/>
            <person name="Cichocki N."/>
            <person name="Veneault-Fourrey C."/>
            <person name="LaButti K."/>
            <person name="Lindquist E.A."/>
            <person name="Lipzen A."/>
            <person name="Lundell T."/>
            <person name="Morin E."/>
            <person name="Murat C."/>
            <person name="Sun H."/>
            <person name="Tunlid A."/>
            <person name="Henrissat B."/>
            <person name="Grigoriev I.V."/>
            <person name="Hibbett D.S."/>
            <person name="Martin F."/>
            <person name="Nordberg H.P."/>
            <person name="Cantor M.N."/>
            <person name="Hua S.X."/>
        </authorList>
    </citation>
    <scope>NUCLEOTIDE SEQUENCE [LARGE SCALE GENOMIC DNA]</scope>
    <source>
        <strain evidence="2">h7</strain>
    </source>
</reference>
<dbReference type="HOGENOM" id="CLU_894454_0_0_1"/>
<dbReference type="InterPro" id="IPR032675">
    <property type="entry name" value="LRR_dom_sf"/>
</dbReference>
<protein>
    <recommendedName>
        <fullName evidence="3">F-box domain-containing protein</fullName>
    </recommendedName>
</protein>
<dbReference type="EMBL" id="KN831791">
    <property type="protein sequence ID" value="KIM38420.1"/>
    <property type="molecule type" value="Genomic_DNA"/>
</dbReference>